<dbReference type="InterPro" id="IPR003721">
    <property type="entry name" value="Pantoate_ligase"/>
</dbReference>
<evidence type="ECO:0000256" key="1">
    <source>
        <dbReference type="ARBA" id="ARBA00004990"/>
    </source>
</evidence>
<dbReference type="NCBIfam" id="TIGR00125">
    <property type="entry name" value="cyt_tran_rel"/>
    <property type="match status" value="1"/>
</dbReference>
<dbReference type="GO" id="GO:0005829">
    <property type="term" value="C:cytosol"/>
    <property type="evidence" value="ECO:0007669"/>
    <property type="project" value="TreeGrafter"/>
</dbReference>
<evidence type="ECO:0000256" key="9">
    <source>
        <dbReference type="ARBA" id="ARBA00048258"/>
    </source>
</evidence>
<evidence type="ECO:0000256" key="8">
    <source>
        <dbReference type="ARBA" id="ARBA00032806"/>
    </source>
</evidence>
<name>X1QAD5_9ZZZZ</name>
<dbReference type="EMBL" id="BARV01037134">
    <property type="protein sequence ID" value="GAI47965.1"/>
    <property type="molecule type" value="Genomic_DNA"/>
</dbReference>
<dbReference type="GO" id="GO:0015940">
    <property type="term" value="P:pantothenate biosynthetic process"/>
    <property type="evidence" value="ECO:0007669"/>
    <property type="project" value="UniProtKB-UniPathway"/>
</dbReference>
<evidence type="ECO:0000256" key="4">
    <source>
        <dbReference type="ARBA" id="ARBA00022598"/>
    </source>
</evidence>
<comment type="catalytic activity">
    <reaction evidence="9">
        <text>(R)-pantoate + beta-alanine + ATP = (R)-pantothenate + AMP + diphosphate + H(+)</text>
        <dbReference type="Rhea" id="RHEA:10912"/>
        <dbReference type="ChEBI" id="CHEBI:15378"/>
        <dbReference type="ChEBI" id="CHEBI:15980"/>
        <dbReference type="ChEBI" id="CHEBI:29032"/>
        <dbReference type="ChEBI" id="CHEBI:30616"/>
        <dbReference type="ChEBI" id="CHEBI:33019"/>
        <dbReference type="ChEBI" id="CHEBI:57966"/>
        <dbReference type="ChEBI" id="CHEBI:456215"/>
        <dbReference type="EC" id="6.3.2.1"/>
    </reaction>
</comment>
<dbReference type="InterPro" id="IPR004821">
    <property type="entry name" value="Cyt_trans-like"/>
</dbReference>
<dbReference type="GO" id="GO:0005524">
    <property type="term" value="F:ATP binding"/>
    <property type="evidence" value="ECO:0007669"/>
    <property type="project" value="UniProtKB-KW"/>
</dbReference>
<keyword evidence="6" id="KW-0547">Nucleotide-binding</keyword>
<keyword evidence="4" id="KW-0436">Ligase</keyword>
<dbReference type="Gene3D" id="3.40.50.620">
    <property type="entry name" value="HUPs"/>
    <property type="match status" value="1"/>
</dbReference>
<keyword evidence="5" id="KW-0566">Pantothenate biosynthesis</keyword>
<protein>
    <recommendedName>
        <fullName evidence="3">pantoate--beta-alanine ligase (AMP-forming)</fullName>
        <ecNumber evidence="3">6.3.2.1</ecNumber>
    </recommendedName>
    <alternativeName>
        <fullName evidence="8">Pantoate-activating enzyme</fullName>
    </alternativeName>
</protein>
<dbReference type="AlphaFoldDB" id="X1QAD5"/>
<gene>
    <name evidence="10" type="ORF">S06H3_57519</name>
</gene>
<evidence type="ECO:0000256" key="7">
    <source>
        <dbReference type="ARBA" id="ARBA00022840"/>
    </source>
</evidence>
<dbReference type="GO" id="GO:0004592">
    <property type="term" value="F:pantoate-beta-alanine ligase activity"/>
    <property type="evidence" value="ECO:0007669"/>
    <property type="project" value="UniProtKB-EC"/>
</dbReference>
<comment type="similarity">
    <text evidence="2">Belongs to the pantothenate synthetase family.</text>
</comment>
<dbReference type="EC" id="6.3.2.1" evidence="3"/>
<dbReference type="Pfam" id="PF02569">
    <property type="entry name" value="Pantoate_ligase"/>
    <property type="match status" value="1"/>
</dbReference>
<organism evidence="10">
    <name type="scientific">marine sediment metagenome</name>
    <dbReference type="NCBI Taxonomy" id="412755"/>
    <lineage>
        <taxon>unclassified sequences</taxon>
        <taxon>metagenomes</taxon>
        <taxon>ecological metagenomes</taxon>
    </lineage>
</organism>
<dbReference type="PANTHER" id="PTHR21299">
    <property type="entry name" value="CYTIDYLATE KINASE/PANTOATE-BETA-ALANINE LIGASE"/>
    <property type="match status" value="1"/>
</dbReference>
<dbReference type="SUPFAM" id="SSF52374">
    <property type="entry name" value="Nucleotidylyl transferase"/>
    <property type="match status" value="1"/>
</dbReference>
<dbReference type="HAMAP" id="MF_00158">
    <property type="entry name" value="PanC"/>
    <property type="match status" value="1"/>
</dbReference>
<evidence type="ECO:0000256" key="5">
    <source>
        <dbReference type="ARBA" id="ARBA00022655"/>
    </source>
</evidence>
<proteinExistence type="inferred from homology"/>
<dbReference type="NCBIfam" id="TIGR00018">
    <property type="entry name" value="panC"/>
    <property type="match status" value="1"/>
</dbReference>
<comment type="caution">
    <text evidence="10">The sequence shown here is derived from an EMBL/GenBank/DDBJ whole genome shotgun (WGS) entry which is preliminary data.</text>
</comment>
<dbReference type="InterPro" id="IPR042176">
    <property type="entry name" value="Pantoate_ligase_C"/>
</dbReference>
<evidence type="ECO:0000256" key="3">
    <source>
        <dbReference type="ARBA" id="ARBA00012219"/>
    </source>
</evidence>
<dbReference type="FunFam" id="3.40.50.620:FF:000013">
    <property type="entry name" value="Pantothenate synthetase"/>
    <property type="match status" value="1"/>
</dbReference>
<evidence type="ECO:0000256" key="6">
    <source>
        <dbReference type="ARBA" id="ARBA00022741"/>
    </source>
</evidence>
<accession>X1QAD5</accession>
<dbReference type="InterPro" id="IPR014729">
    <property type="entry name" value="Rossmann-like_a/b/a_fold"/>
</dbReference>
<sequence length="217" mass="24364">MKIIETIAHLKSLRPRLAEPVGFVPTMGYLHQGHLALVRQARAENPSVVVSIFVNPTQFGPHEDFKQYPHDPQRDLALLEKEGVDIVFMPPADEMYPPKFNSWVEVGKVAERLEGAARPGHFRGVATVVAKLFNIVQPDRAYFGQKDAQQLIVIRKMVADLDMNLEVVAVPTVREPDGLAMSSRNTYLNPEERKQAVVLYQALTLAQKLWSQGEKDA</sequence>
<comment type="pathway">
    <text evidence="1">Cofactor biosynthesis; (R)-pantothenate biosynthesis; (R)-pantothenate from (R)-pantoate and beta-alanine: step 1/1.</text>
</comment>
<feature type="non-terminal residue" evidence="10">
    <location>
        <position position="217"/>
    </location>
</feature>
<evidence type="ECO:0000313" key="10">
    <source>
        <dbReference type="EMBL" id="GAI47965.1"/>
    </source>
</evidence>
<dbReference type="CDD" id="cd00560">
    <property type="entry name" value="PanC"/>
    <property type="match status" value="1"/>
</dbReference>
<dbReference type="UniPathway" id="UPA00028">
    <property type="reaction ID" value="UER00005"/>
</dbReference>
<keyword evidence="7" id="KW-0067">ATP-binding</keyword>
<dbReference type="Gene3D" id="3.30.1300.10">
    <property type="entry name" value="Pantoate-beta-alanine ligase, C-terminal domain"/>
    <property type="match status" value="1"/>
</dbReference>
<dbReference type="PANTHER" id="PTHR21299:SF1">
    <property type="entry name" value="PANTOATE--BETA-ALANINE LIGASE"/>
    <property type="match status" value="1"/>
</dbReference>
<evidence type="ECO:0000256" key="2">
    <source>
        <dbReference type="ARBA" id="ARBA00009256"/>
    </source>
</evidence>
<reference evidence="10" key="1">
    <citation type="journal article" date="2014" name="Front. Microbiol.">
        <title>High frequency of phylogenetically diverse reductive dehalogenase-homologous genes in deep subseafloor sedimentary metagenomes.</title>
        <authorList>
            <person name="Kawai M."/>
            <person name="Futagami T."/>
            <person name="Toyoda A."/>
            <person name="Takaki Y."/>
            <person name="Nishi S."/>
            <person name="Hori S."/>
            <person name="Arai W."/>
            <person name="Tsubouchi T."/>
            <person name="Morono Y."/>
            <person name="Uchiyama I."/>
            <person name="Ito T."/>
            <person name="Fujiyama A."/>
            <person name="Inagaki F."/>
            <person name="Takami H."/>
        </authorList>
    </citation>
    <scope>NUCLEOTIDE SEQUENCE</scope>
    <source>
        <strain evidence="10">Expedition CK06-06</strain>
    </source>
</reference>